<dbReference type="GO" id="GO:0001228">
    <property type="term" value="F:DNA-binding transcription activator activity, RNA polymerase II-specific"/>
    <property type="evidence" value="ECO:0007669"/>
    <property type="project" value="TreeGrafter"/>
</dbReference>
<dbReference type="EMBL" id="MZNU01000038">
    <property type="protein sequence ID" value="OWP06708.1"/>
    <property type="molecule type" value="Genomic_DNA"/>
</dbReference>
<accession>A0A218ZFE3</accession>
<evidence type="ECO:0000313" key="3">
    <source>
        <dbReference type="Proteomes" id="UP000242519"/>
    </source>
</evidence>
<evidence type="ECO:0000313" key="2">
    <source>
        <dbReference type="EMBL" id="OWP06708.1"/>
    </source>
</evidence>
<dbReference type="InterPro" id="IPR053157">
    <property type="entry name" value="Sterol_Uptake_Regulator"/>
</dbReference>
<dbReference type="AlphaFoldDB" id="A0A218ZFE3"/>
<feature type="region of interest" description="Disordered" evidence="1">
    <location>
        <begin position="303"/>
        <end position="353"/>
    </location>
</feature>
<evidence type="ECO:0000256" key="1">
    <source>
        <dbReference type="SAM" id="MobiDB-lite"/>
    </source>
</evidence>
<dbReference type="InParanoid" id="A0A218ZFE3"/>
<dbReference type="Proteomes" id="UP000242519">
    <property type="component" value="Unassembled WGS sequence"/>
</dbReference>
<name>A0A218ZFE3_9HELO</name>
<keyword evidence="3" id="KW-1185">Reference proteome</keyword>
<comment type="caution">
    <text evidence="2">The sequence shown here is derived from an EMBL/GenBank/DDBJ whole genome shotgun (WGS) entry which is preliminary data.</text>
</comment>
<dbReference type="OrthoDB" id="416217at2759"/>
<dbReference type="PANTHER" id="PTHR47784:SF5">
    <property type="entry name" value="STEROL UPTAKE CONTROL PROTEIN 2"/>
    <property type="match status" value="1"/>
</dbReference>
<dbReference type="PANTHER" id="PTHR47784">
    <property type="entry name" value="STEROL UPTAKE CONTROL PROTEIN 2"/>
    <property type="match status" value="1"/>
</dbReference>
<proteinExistence type="predicted"/>
<dbReference type="STRING" id="503106.A0A218ZFE3"/>
<evidence type="ECO:0008006" key="4">
    <source>
        <dbReference type="Google" id="ProtNLM"/>
    </source>
</evidence>
<organism evidence="2 3">
    <name type="scientific">Diplocarpon coronariae</name>
    <dbReference type="NCBI Taxonomy" id="2795749"/>
    <lineage>
        <taxon>Eukaryota</taxon>
        <taxon>Fungi</taxon>
        <taxon>Dikarya</taxon>
        <taxon>Ascomycota</taxon>
        <taxon>Pezizomycotina</taxon>
        <taxon>Leotiomycetes</taxon>
        <taxon>Helotiales</taxon>
        <taxon>Drepanopezizaceae</taxon>
        <taxon>Diplocarpon</taxon>
    </lineage>
</organism>
<protein>
    <recommendedName>
        <fullName evidence="4">C6 transcription factor</fullName>
    </recommendedName>
</protein>
<reference evidence="2 3" key="1">
    <citation type="submission" date="2017-04" db="EMBL/GenBank/DDBJ databases">
        <title>Draft genome sequence of Marssonina coronaria NL1: causal agent of apple blotch.</title>
        <authorList>
            <person name="Cheng Q."/>
        </authorList>
    </citation>
    <scope>NUCLEOTIDE SEQUENCE [LARGE SCALE GENOMIC DNA]</scope>
    <source>
        <strain evidence="2 3">NL1</strain>
    </source>
</reference>
<sequence>MELLHHFNNYTFSSFTTESIVHQTWHKHGPSLGFQFPFLLRGILSFSALHLGHVNVRRRETLTNYAGRLHSQASDGFGALLPQVSAENCSALHMFACLDCFFQLGRLDKSSDVAVQKRKWLGLATGLECVTGMRLMLQTSAKSLYSGPLGPMLRVGEMRNTVLVGIVRTGPQVPQFSELRERMSRYETDDGTYQVYIDTIAILESVFEVISNTPLGTREAADLLIGLFNLPKDYVDLLKQKRQEAMVIFTYLCVIFRYLETYWWLQGVAAHFMLQLYQFLDDEHRELIRWPMEQLNWIPPPELIDDSTGTESQDGEYEKSGLDGVFDDSSPLWSPLSAPHSATYPPKPLSPNF</sequence>
<gene>
    <name evidence="2" type="ORF">B2J93_5187</name>
</gene>